<proteinExistence type="predicted"/>
<feature type="region of interest" description="Disordered" evidence="1">
    <location>
        <begin position="1"/>
        <end position="30"/>
    </location>
</feature>
<accession>A0A392WEP7</accession>
<dbReference type="Proteomes" id="UP000265520">
    <property type="component" value="Unassembled WGS sequence"/>
</dbReference>
<evidence type="ECO:0000313" key="2">
    <source>
        <dbReference type="EMBL" id="MCI98073.1"/>
    </source>
</evidence>
<sequence length="30" mass="2943">AEVAEEGGMNDDGAAGVDMQDEGSDESASV</sequence>
<feature type="non-terminal residue" evidence="2">
    <location>
        <position position="1"/>
    </location>
</feature>
<protein>
    <submittedName>
        <fullName evidence="2">Uncharacterized protein</fullName>
    </submittedName>
</protein>
<evidence type="ECO:0000256" key="1">
    <source>
        <dbReference type="SAM" id="MobiDB-lite"/>
    </source>
</evidence>
<keyword evidence="3" id="KW-1185">Reference proteome</keyword>
<organism evidence="2 3">
    <name type="scientific">Trifolium medium</name>
    <dbReference type="NCBI Taxonomy" id="97028"/>
    <lineage>
        <taxon>Eukaryota</taxon>
        <taxon>Viridiplantae</taxon>
        <taxon>Streptophyta</taxon>
        <taxon>Embryophyta</taxon>
        <taxon>Tracheophyta</taxon>
        <taxon>Spermatophyta</taxon>
        <taxon>Magnoliopsida</taxon>
        <taxon>eudicotyledons</taxon>
        <taxon>Gunneridae</taxon>
        <taxon>Pentapetalae</taxon>
        <taxon>rosids</taxon>
        <taxon>fabids</taxon>
        <taxon>Fabales</taxon>
        <taxon>Fabaceae</taxon>
        <taxon>Papilionoideae</taxon>
        <taxon>50 kb inversion clade</taxon>
        <taxon>NPAAA clade</taxon>
        <taxon>Hologalegina</taxon>
        <taxon>IRL clade</taxon>
        <taxon>Trifolieae</taxon>
        <taxon>Trifolium</taxon>
    </lineage>
</organism>
<evidence type="ECO:0000313" key="3">
    <source>
        <dbReference type="Proteomes" id="UP000265520"/>
    </source>
</evidence>
<name>A0A392WEP7_9FABA</name>
<reference evidence="2 3" key="1">
    <citation type="journal article" date="2018" name="Front. Plant Sci.">
        <title>Red Clover (Trifolium pratense) and Zigzag Clover (T. medium) - A Picture of Genomic Similarities and Differences.</title>
        <authorList>
            <person name="Dluhosova J."/>
            <person name="Istvanek J."/>
            <person name="Nedelnik J."/>
            <person name="Repkova J."/>
        </authorList>
    </citation>
    <scope>NUCLEOTIDE SEQUENCE [LARGE SCALE GENOMIC DNA]</scope>
    <source>
        <strain evidence="3">cv. 10/8</strain>
        <tissue evidence="2">Leaf</tissue>
    </source>
</reference>
<feature type="compositionally biased region" description="Acidic residues" evidence="1">
    <location>
        <begin position="19"/>
        <end position="30"/>
    </location>
</feature>
<comment type="caution">
    <text evidence="2">The sequence shown here is derived from an EMBL/GenBank/DDBJ whole genome shotgun (WGS) entry which is preliminary data.</text>
</comment>
<dbReference type="AlphaFoldDB" id="A0A392WEP7"/>
<dbReference type="EMBL" id="LXQA011463258">
    <property type="protein sequence ID" value="MCI98073.1"/>
    <property type="molecule type" value="Genomic_DNA"/>
</dbReference>